<dbReference type="InterPro" id="IPR011990">
    <property type="entry name" value="TPR-like_helical_dom_sf"/>
</dbReference>
<dbReference type="EMBL" id="JAIMJA010000026">
    <property type="protein sequence ID" value="MCE2596845.1"/>
    <property type="molecule type" value="Genomic_DNA"/>
</dbReference>
<evidence type="ECO:0000256" key="2">
    <source>
        <dbReference type="ARBA" id="ARBA00022803"/>
    </source>
</evidence>
<accession>A0ABS8WED3</accession>
<dbReference type="Gene3D" id="1.25.40.10">
    <property type="entry name" value="Tetratricopeptide repeat domain"/>
    <property type="match status" value="4"/>
</dbReference>
<protein>
    <submittedName>
        <fullName evidence="4">PEP-CTERM system TPR-repeat protein PrsT</fullName>
    </submittedName>
</protein>
<name>A0ABS8WED3_9GAMM</name>
<keyword evidence="3" id="KW-0732">Signal</keyword>
<proteinExistence type="predicted"/>
<feature type="signal peptide" evidence="3">
    <location>
        <begin position="1"/>
        <end position="24"/>
    </location>
</feature>
<evidence type="ECO:0000256" key="1">
    <source>
        <dbReference type="ARBA" id="ARBA00022737"/>
    </source>
</evidence>
<dbReference type="PROSITE" id="PS51257">
    <property type="entry name" value="PROKAR_LIPOPROTEIN"/>
    <property type="match status" value="1"/>
</dbReference>
<dbReference type="InterPro" id="IPR019734">
    <property type="entry name" value="TPR_rpt"/>
</dbReference>
<keyword evidence="2" id="KW-0802">TPR repeat</keyword>
<organism evidence="4 5">
    <name type="scientific">Motilimonas cestriensis</name>
    <dbReference type="NCBI Taxonomy" id="2742685"/>
    <lineage>
        <taxon>Bacteria</taxon>
        <taxon>Pseudomonadati</taxon>
        <taxon>Pseudomonadota</taxon>
        <taxon>Gammaproteobacteria</taxon>
        <taxon>Alteromonadales</taxon>
        <taxon>Alteromonadales genera incertae sedis</taxon>
        <taxon>Motilimonas</taxon>
    </lineage>
</organism>
<dbReference type="Proteomes" id="UP001201273">
    <property type="component" value="Unassembled WGS sequence"/>
</dbReference>
<dbReference type="Pfam" id="PF13432">
    <property type="entry name" value="TPR_16"/>
    <property type="match status" value="2"/>
</dbReference>
<sequence length="933" mass="104330">MISLRVKSYIACFLCFCLTMLVGCGETSINEQEAYEKALAFQQANEHSSAIIEFKNVMKVNPSRNDVKMQLADSYIYIGMYPFAEKELTKVLAQESSPEIKLKLAKVLLMLNDASRLKEVLANRQDWPVALEVDALAVLSQADLLTNQPDLALAELKQAKALNLVTAELLFASALQALAVDDEEEALKNIDLALAKEPNLVKAMVIKGQVLMQQQRFEPALALFNQAATMQYANPELLMNPARVYVLNNQLDLAHQQLDKLLKIIPEHIEANYFKAFLQLQAKNYEQALVSAEKVLKVDNEHIASHFISAASAYSLEQYEKAFSHATKVTYAYPGYTEGLKLKAAIQFKLGDELAATETLSALNASDFNQQDIGLLKAAGQTQLLNDDFALSQQLFEQAAQLAQDDQSLTMLMTQTAFLQPDIDKGIEQLEIIKQKIPEQEEVEIALIVSYLKKGDFNEVLQRAKALQTRLPKQGVGLVLQGIAYVLNRQLDLAEQAFLAAREIEPSNLGTLQNLAAIALQQKNYEQAEQYYLDTLAIDKTDLSSLLQLYLLAKRKGEVEQGLVYLKQALQYHPDSMAANLPMIEYFYFNNQPQQALVLANNMLEKHPQPTPEQAKILFYSGVVLQYYKQWEAAKSRLESFVDRYPASYLGHFHLATVYAMSNDLPAARSELDKAIQANSFYPPIAMLDIRLLLSQGEFVKTRQAIQGYREKFPNTAVVDEMQARLELAQGNFNESINWYQKALAESETNYLTVQLANAHWSAGQADQAIQVLTDWLSKYDSDVLSRRVLADYQMVAGQDQQAIDNLVKLSSLLKPDAHIENNLAWLYQKQGKADLALGHAETAHDLAPDNAGIMDTLAVILLQKGDGIAAERLLTRAVQFSPDDPDIQYHLAQAMIKNGKKEAAKEVLEKLISNHQDFPALTESKALLLSLS</sequence>
<dbReference type="SUPFAM" id="SSF48452">
    <property type="entry name" value="TPR-like"/>
    <property type="match status" value="4"/>
</dbReference>
<evidence type="ECO:0000313" key="5">
    <source>
        <dbReference type="Proteomes" id="UP001201273"/>
    </source>
</evidence>
<dbReference type="NCBIfam" id="TIGR02917">
    <property type="entry name" value="PEP_TPR_lipo"/>
    <property type="match status" value="1"/>
</dbReference>
<reference evidence="4 5" key="1">
    <citation type="journal article" date="2022" name="Environ. Microbiol. Rep.">
        <title>Eco-phylogenetic analyses reveal divergent evolution of vitamin B12 metabolism in the marine bacterial family 'Psychromonadaceae'.</title>
        <authorList>
            <person name="Jin X."/>
            <person name="Yang Y."/>
            <person name="Cao H."/>
            <person name="Gao B."/>
            <person name="Zhao Z."/>
        </authorList>
    </citation>
    <scope>NUCLEOTIDE SEQUENCE [LARGE SCALE GENOMIC DNA]</scope>
    <source>
        <strain evidence="4 5">MKS20</strain>
    </source>
</reference>
<keyword evidence="1" id="KW-0677">Repeat</keyword>
<evidence type="ECO:0000256" key="3">
    <source>
        <dbReference type="SAM" id="SignalP"/>
    </source>
</evidence>
<evidence type="ECO:0000313" key="4">
    <source>
        <dbReference type="EMBL" id="MCE2596845.1"/>
    </source>
</evidence>
<dbReference type="RefSeq" id="WP_233054588.1">
    <property type="nucleotide sequence ID" value="NZ_JAIMJA010000026.1"/>
</dbReference>
<dbReference type="PANTHER" id="PTHR45586:SF1">
    <property type="entry name" value="LIPOPOLYSACCHARIDE ASSEMBLY PROTEIN B"/>
    <property type="match status" value="1"/>
</dbReference>
<dbReference type="Pfam" id="PF13374">
    <property type="entry name" value="TPR_10"/>
    <property type="match status" value="1"/>
</dbReference>
<dbReference type="SMART" id="SM00028">
    <property type="entry name" value="TPR"/>
    <property type="match status" value="16"/>
</dbReference>
<dbReference type="InterPro" id="IPR014266">
    <property type="entry name" value="PEP-CTERM_TPR_PrsT"/>
</dbReference>
<gene>
    <name evidence="4" type="primary">prsT</name>
    <name evidence="4" type="ORF">K6Y31_18885</name>
</gene>
<dbReference type="PANTHER" id="PTHR45586">
    <property type="entry name" value="TPR REPEAT-CONTAINING PROTEIN PA4667"/>
    <property type="match status" value="1"/>
</dbReference>
<feature type="chain" id="PRO_5045247543" evidence="3">
    <location>
        <begin position="25"/>
        <end position="933"/>
    </location>
</feature>
<comment type="caution">
    <text evidence="4">The sequence shown here is derived from an EMBL/GenBank/DDBJ whole genome shotgun (WGS) entry which is preliminary data.</text>
</comment>
<keyword evidence="5" id="KW-1185">Reference proteome</keyword>
<dbReference type="InterPro" id="IPR051012">
    <property type="entry name" value="CellSynth/LPSAsmb/PSIAsmb"/>
</dbReference>
<dbReference type="Pfam" id="PF14559">
    <property type="entry name" value="TPR_19"/>
    <property type="match status" value="1"/>
</dbReference>